<keyword evidence="2" id="KW-0479">Metal-binding</keyword>
<sequence length="271" mass="28980">MKLTLIKHAVIVAAIAALAGCASTTSPGAVDVDRRQLLIVPAEQLEQMAQVSFNEQNEKARAAGKLVTQGAEYERLRRIAARLQQQAPVFRPDAANWNWEVALIDSPELNASCAPGGKITVYTGIIRSLNLTDDEIAMVVGHEIAHALREHGREKVSQAMAQNLIGSVVLGALQTTETQAKMASQVADVMLTLPNSRKNESEADKIGLELAARAGFNPAAAVSVWQKMGAASSGDRPPQFLSTHPANESRIADLTRMQAAVAPLYQAASKQ</sequence>
<comment type="cofactor">
    <cofactor evidence="6">
        <name>Zn(2+)</name>
        <dbReference type="ChEBI" id="CHEBI:29105"/>
    </cofactor>
    <text evidence="6">Binds 1 zinc ion per subunit.</text>
</comment>
<dbReference type="GO" id="GO:0051603">
    <property type="term" value="P:proteolysis involved in protein catabolic process"/>
    <property type="evidence" value="ECO:0007669"/>
    <property type="project" value="TreeGrafter"/>
</dbReference>
<dbReference type="Gene3D" id="3.30.2010.10">
    <property type="entry name" value="Metalloproteases ('zincins'), catalytic domain"/>
    <property type="match status" value="1"/>
</dbReference>
<dbReference type="InterPro" id="IPR051156">
    <property type="entry name" value="Mito/Outer_Membr_Metalloprot"/>
</dbReference>
<reference evidence="9 10" key="1">
    <citation type="submission" date="2020-04" db="EMBL/GenBank/DDBJ databases">
        <title>Massilia sp. RP-1-19 isolated from soil.</title>
        <authorList>
            <person name="Dahal R.H."/>
        </authorList>
    </citation>
    <scope>NUCLEOTIDE SEQUENCE [LARGE SCALE GENOMIC DNA]</scope>
    <source>
        <strain evidence="9 10">RP-1-19</strain>
    </source>
</reference>
<comment type="similarity">
    <text evidence="6">Belongs to the peptidase M48 family.</text>
</comment>
<dbReference type="GO" id="GO:0016020">
    <property type="term" value="C:membrane"/>
    <property type="evidence" value="ECO:0007669"/>
    <property type="project" value="TreeGrafter"/>
</dbReference>
<name>A0A848HTS9_9BURK</name>
<keyword evidence="10" id="KW-1185">Reference proteome</keyword>
<dbReference type="InterPro" id="IPR001915">
    <property type="entry name" value="Peptidase_M48"/>
</dbReference>
<dbReference type="Proteomes" id="UP000583752">
    <property type="component" value="Unassembled WGS sequence"/>
</dbReference>
<keyword evidence="4 6" id="KW-0862">Zinc</keyword>
<organism evidence="9 10">
    <name type="scientific">Massilia polaris</name>
    <dbReference type="NCBI Taxonomy" id="2728846"/>
    <lineage>
        <taxon>Bacteria</taxon>
        <taxon>Pseudomonadati</taxon>
        <taxon>Pseudomonadota</taxon>
        <taxon>Betaproteobacteria</taxon>
        <taxon>Burkholderiales</taxon>
        <taxon>Oxalobacteraceae</taxon>
        <taxon>Telluria group</taxon>
        <taxon>Massilia</taxon>
    </lineage>
</organism>
<evidence type="ECO:0000256" key="6">
    <source>
        <dbReference type="RuleBase" id="RU003983"/>
    </source>
</evidence>
<dbReference type="AlphaFoldDB" id="A0A848HTS9"/>
<feature type="domain" description="Peptidase M48" evidence="8">
    <location>
        <begin position="75"/>
        <end position="257"/>
    </location>
</feature>
<evidence type="ECO:0000256" key="3">
    <source>
        <dbReference type="ARBA" id="ARBA00022801"/>
    </source>
</evidence>
<feature type="signal peptide" evidence="7">
    <location>
        <begin position="1"/>
        <end position="19"/>
    </location>
</feature>
<evidence type="ECO:0000256" key="1">
    <source>
        <dbReference type="ARBA" id="ARBA00022670"/>
    </source>
</evidence>
<evidence type="ECO:0000313" key="10">
    <source>
        <dbReference type="Proteomes" id="UP000583752"/>
    </source>
</evidence>
<dbReference type="CDD" id="cd07331">
    <property type="entry name" value="M48C_Oma1_like"/>
    <property type="match status" value="1"/>
</dbReference>
<dbReference type="PANTHER" id="PTHR22726">
    <property type="entry name" value="METALLOENDOPEPTIDASE OMA1"/>
    <property type="match status" value="1"/>
</dbReference>
<keyword evidence="5 6" id="KW-0482">Metalloprotease</keyword>
<feature type="chain" id="PRO_5032792662" evidence="7">
    <location>
        <begin position="20"/>
        <end position="271"/>
    </location>
</feature>
<protein>
    <submittedName>
        <fullName evidence="9">M48 family metallopeptidase</fullName>
    </submittedName>
</protein>
<evidence type="ECO:0000256" key="2">
    <source>
        <dbReference type="ARBA" id="ARBA00022723"/>
    </source>
</evidence>
<dbReference type="EMBL" id="JABBGG010000019">
    <property type="protein sequence ID" value="NML63490.1"/>
    <property type="molecule type" value="Genomic_DNA"/>
</dbReference>
<dbReference type="GO" id="GO:0046872">
    <property type="term" value="F:metal ion binding"/>
    <property type="evidence" value="ECO:0007669"/>
    <property type="project" value="UniProtKB-KW"/>
</dbReference>
<keyword evidence="7" id="KW-0732">Signal</keyword>
<dbReference type="GO" id="GO:0004222">
    <property type="term" value="F:metalloendopeptidase activity"/>
    <property type="evidence" value="ECO:0007669"/>
    <property type="project" value="InterPro"/>
</dbReference>
<evidence type="ECO:0000256" key="7">
    <source>
        <dbReference type="SAM" id="SignalP"/>
    </source>
</evidence>
<gene>
    <name evidence="9" type="ORF">HHL21_20845</name>
</gene>
<keyword evidence="1 6" id="KW-0645">Protease</keyword>
<proteinExistence type="inferred from homology"/>
<dbReference type="Pfam" id="PF01435">
    <property type="entry name" value="Peptidase_M48"/>
    <property type="match status" value="1"/>
</dbReference>
<evidence type="ECO:0000313" key="9">
    <source>
        <dbReference type="EMBL" id="NML63490.1"/>
    </source>
</evidence>
<accession>A0A848HTS9</accession>
<keyword evidence="3 6" id="KW-0378">Hydrolase</keyword>
<evidence type="ECO:0000256" key="5">
    <source>
        <dbReference type="ARBA" id="ARBA00023049"/>
    </source>
</evidence>
<dbReference type="PANTHER" id="PTHR22726:SF1">
    <property type="entry name" value="METALLOENDOPEPTIDASE OMA1, MITOCHONDRIAL"/>
    <property type="match status" value="1"/>
</dbReference>
<comment type="caution">
    <text evidence="9">The sequence shown here is derived from an EMBL/GenBank/DDBJ whole genome shotgun (WGS) entry which is preliminary data.</text>
</comment>
<dbReference type="PROSITE" id="PS51257">
    <property type="entry name" value="PROKAR_LIPOPROTEIN"/>
    <property type="match status" value="1"/>
</dbReference>
<evidence type="ECO:0000256" key="4">
    <source>
        <dbReference type="ARBA" id="ARBA00022833"/>
    </source>
</evidence>
<evidence type="ECO:0000259" key="8">
    <source>
        <dbReference type="Pfam" id="PF01435"/>
    </source>
</evidence>